<protein>
    <submittedName>
        <fullName evidence="1">Uncharacterized protein</fullName>
    </submittedName>
</protein>
<keyword evidence="2" id="KW-1185">Reference proteome</keyword>
<dbReference type="Proteomes" id="UP000807504">
    <property type="component" value="Unassembled WGS sequence"/>
</dbReference>
<sequence>MPRKDRPYIIPSKKSPVSSFVIASCDKPDEPLAIWRKKIFTDCSRWTMKECSVGYAKQCRILSSSSSSEESDDFSTGMLNCVEPDDEKDTYSIDIRRIEIGGNSTNTIPV</sequence>
<dbReference type="EMBL" id="JABXBU010000003">
    <property type="protein sequence ID" value="KAF8793413.1"/>
    <property type="molecule type" value="Genomic_DNA"/>
</dbReference>
<gene>
    <name evidence="1" type="ORF">HNY73_004895</name>
</gene>
<reference evidence="1" key="2">
    <citation type="submission" date="2020-06" db="EMBL/GenBank/DDBJ databases">
        <authorList>
            <person name="Sheffer M."/>
        </authorList>
    </citation>
    <scope>NUCLEOTIDE SEQUENCE</scope>
</reference>
<dbReference type="PROSITE" id="PS51257">
    <property type="entry name" value="PROKAR_LIPOPROTEIN"/>
    <property type="match status" value="1"/>
</dbReference>
<organism evidence="1 2">
    <name type="scientific">Argiope bruennichi</name>
    <name type="common">Wasp spider</name>
    <name type="synonym">Aranea bruennichi</name>
    <dbReference type="NCBI Taxonomy" id="94029"/>
    <lineage>
        <taxon>Eukaryota</taxon>
        <taxon>Metazoa</taxon>
        <taxon>Ecdysozoa</taxon>
        <taxon>Arthropoda</taxon>
        <taxon>Chelicerata</taxon>
        <taxon>Arachnida</taxon>
        <taxon>Araneae</taxon>
        <taxon>Araneomorphae</taxon>
        <taxon>Entelegynae</taxon>
        <taxon>Araneoidea</taxon>
        <taxon>Araneidae</taxon>
        <taxon>Argiope</taxon>
    </lineage>
</organism>
<evidence type="ECO:0000313" key="1">
    <source>
        <dbReference type="EMBL" id="KAF8793413.1"/>
    </source>
</evidence>
<dbReference type="AlphaFoldDB" id="A0A8T0FX59"/>
<accession>A0A8T0FX59</accession>
<proteinExistence type="predicted"/>
<evidence type="ECO:0000313" key="2">
    <source>
        <dbReference type="Proteomes" id="UP000807504"/>
    </source>
</evidence>
<reference evidence="1" key="1">
    <citation type="journal article" date="2020" name="bioRxiv">
        <title>Chromosome-level reference genome of the European wasp spider Argiope bruennichi: a resource for studies on range expansion and evolutionary adaptation.</title>
        <authorList>
            <person name="Sheffer M.M."/>
            <person name="Hoppe A."/>
            <person name="Krehenwinkel H."/>
            <person name="Uhl G."/>
            <person name="Kuss A.W."/>
            <person name="Jensen L."/>
            <person name="Jensen C."/>
            <person name="Gillespie R.G."/>
            <person name="Hoff K.J."/>
            <person name="Prost S."/>
        </authorList>
    </citation>
    <scope>NUCLEOTIDE SEQUENCE</scope>
</reference>
<name>A0A8T0FX59_ARGBR</name>
<comment type="caution">
    <text evidence="1">The sequence shown here is derived from an EMBL/GenBank/DDBJ whole genome shotgun (WGS) entry which is preliminary data.</text>
</comment>